<evidence type="ECO:0000313" key="3">
    <source>
        <dbReference type="EMBL" id="AOW02963.1"/>
    </source>
</evidence>
<sequence>MTWLHLFLRDTKRTVSWEQCDRQNHSYQTRSLYMSSSISQYRCSHQRDQNAASSTTRTHDLLVTVSAYQANLFWVVSEQSIIKAPRERAHGNANCVNLLPITTVLLYKLGAERLQTCHGQLPTLAADSFILPNLFTFPRAALLLPFFANPGLSLPISTPSADVIIIDCNSLCDSKLYTNPSVISTAVYMVGTDPLFGPILGIVYKTDKSHSCVIISRHGASGFVDMTLSHKSRYYGAVKNLEDKSSAVSRALGIALLRAYVTMDKNIRTYLAKNALQTSFLYDYDETCAGKTASQLVVGDGHGPEEIGKLVLESGVVEPKFVRSSAVDIVYEDSDETIEDNNRLVYLLGEQLEQLFDPLSEYSPEGVEEVYEPPRDEDTDRRGAGGDVDQEDDENGREPSPTSSNFSDSATLTSVCYELITIQNNFRDALISFLQSYLIPLRIQVINGAIPSLNMTKLNSIFPPTIDEIARIHNLFQTALKAATPFGSSEIVRATGMTLPYFYKPCMRHEAALRSFSDLYGDYSALIAESGFVPPVPYSQQRIQSVLAASQNLTKIKLLLDRIVKLSNWGDKHDATMMYYHAAVNTIESFARVENHVVYDKRVFTPTGKILVEFASGWPRELQYGWINRRVVSIFDVTSVFETREMRTESRNTQQHNGSSPSSSKDSILIIFTDHILLLEVEPSYSSTIQTQAQKRIASGVSFHSVSIADMLMHSLINEVAVPQIPPLRVKFWAPISHVFASEYNFGHNLSLFAVGGFNTAEYGNEGIVPNSLENATGGSGSSTTTLLFTLKTPVAPKIVELCTKAKIMSKTQPFHLFHHQKTHGLNLFMTVHEMQGYLSEQRKSPIAIFLNMDGSDGKQLARELTKRHELDAAFSISLLSNESAHVTLHSKFAYTLDRQVSLDSLANFINTEVSNLYTLYLSPANPEMVESIVQGNEMVAQQLMDFATRQAHTKPTKPVQSKSMIDDAALVVTGVSKPVQGVHAKPPVPAKDVKSAKPSAKPSAKAPTKASPSLKSKKSVLSLLGKSPKNSPNPELNRKDSMWMKLKGKLRSPSLREEDEDEDVVESGRVPDVPQKINVPPPVPVVPPTGEMHGLGISAKTPEMDGGKFGAAETPRPTLENDPDVTPKVVRRKKSFAALRRGIQTNSDDEDGAEVDDIGYGDVDNPRVNSESTYGGESGAHGADRAVSGVSDATRAVSSDYGAVSEATRNFSGIQGVTGDPRAAELRAASGVRSVSRPLPVPNADRTPSTATAIYSGNDTSAFNSSSGYNSSSVAANTTSSGIYDPTGVYANTTNGTTSGVYPDASTRAVFNNTTTNSSGYNTTNPVDALGVFGAPAASGVVGTGSIVVTDSSGVDTSASQPGITSSGSIRPIKKEPSHPVFDSNHQLPTSHSHYYTYSGSESEDNVANQRHTWNDSYDSELMGGGHGRNMSSLESLDCGESRDASVSHASRDSRNDVKLFDFIKTNRSSAADPDCVDDVSEFSSFHSSEESSSRGSDFNDSRRFEDSRRFDESRDFMAESRDQSRVYPSQAQSRDQSQYYDQSRDFMADSTSDLQAARNYLASRDSDESRDFMVDSSRDFLAGSSRDILPPGTSRDDSARQLRHMKSSSMAQFKYPPPLPPISSENPAEDEFSSFSYLAGILQGKVALGEEDGKSLESAHARRTSKSARVYSRNPVDTSQVPQSESFTSSIESGSTGGALYPDLRDSSIMFLGKYVRDRSPAKGQTRVKKEWVDEYE</sequence>
<evidence type="ECO:0000259" key="2">
    <source>
        <dbReference type="SMART" id="SM00325"/>
    </source>
</evidence>
<feature type="compositionally biased region" description="Low complexity" evidence="1">
    <location>
        <begin position="1352"/>
        <end position="1361"/>
    </location>
</feature>
<feature type="region of interest" description="Disordered" evidence="1">
    <location>
        <begin position="363"/>
        <end position="407"/>
    </location>
</feature>
<feature type="region of interest" description="Disordered" evidence="1">
    <location>
        <begin position="981"/>
        <end position="1192"/>
    </location>
</feature>
<dbReference type="VEuPathDB" id="FungiDB:YALI0_C16346g"/>
<dbReference type="GO" id="GO:0005085">
    <property type="term" value="F:guanyl-nucleotide exchange factor activity"/>
    <property type="evidence" value="ECO:0007669"/>
    <property type="project" value="InterPro"/>
</dbReference>
<feature type="region of interest" description="Disordered" evidence="1">
    <location>
        <begin position="1352"/>
        <end position="1438"/>
    </location>
</feature>
<dbReference type="KEGG" id="yli:2909261"/>
<reference evidence="3 4" key="1">
    <citation type="journal article" date="2016" name="PLoS ONE">
        <title>Sequence Assembly of Yarrowia lipolytica Strain W29/CLIB89 Shows Transposable Element Diversity.</title>
        <authorList>
            <person name="Magnan C."/>
            <person name="Yu J."/>
            <person name="Chang I."/>
            <person name="Jahn E."/>
            <person name="Kanomata Y."/>
            <person name="Wu J."/>
            <person name="Zeller M."/>
            <person name="Oakes M."/>
            <person name="Baldi P."/>
            <person name="Sandmeyer S."/>
        </authorList>
    </citation>
    <scope>NUCLEOTIDE SEQUENCE [LARGE SCALE GENOMIC DNA]</scope>
    <source>
        <strain evidence="4">CLIB89(W29)</strain>
    </source>
</reference>
<dbReference type="InterPro" id="IPR057454">
    <property type="entry name" value="Bud3_C"/>
</dbReference>
<feature type="compositionally biased region" description="Acidic residues" evidence="1">
    <location>
        <begin position="1148"/>
        <end position="1160"/>
    </location>
</feature>
<feature type="region of interest" description="Disordered" evidence="1">
    <location>
        <begin position="1470"/>
        <end position="1550"/>
    </location>
</feature>
<feature type="compositionally biased region" description="Basic and acidic residues" evidence="1">
    <location>
        <begin position="372"/>
        <end position="384"/>
    </location>
</feature>
<evidence type="ECO:0000256" key="1">
    <source>
        <dbReference type="SAM" id="MobiDB-lite"/>
    </source>
</evidence>
<feature type="domain" description="DH" evidence="2">
    <location>
        <begin position="415"/>
        <end position="596"/>
    </location>
</feature>
<feature type="region of interest" description="Disordered" evidence="1">
    <location>
        <begin position="1263"/>
        <end position="1286"/>
    </location>
</feature>
<organism evidence="3 4">
    <name type="scientific">Yarrowia lipolytica</name>
    <name type="common">Candida lipolytica</name>
    <dbReference type="NCBI Taxonomy" id="4952"/>
    <lineage>
        <taxon>Eukaryota</taxon>
        <taxon>Fungi</taxon>
        <taxon>Dikarya</taxon>
        <taxon>Ascomycota</taxon>
        <taxon>Saccharomycotina</taxon>
        <taxon>Dipodascomycetes</taxon>
        <taxon>Dipodascales</taxon>
        <taxon>Dipodascales incertae sedis</taxon>
        <taxon>Yarrowia</taxon>
    </lineage>
</organism>
<name>A0A1D8NBG3_YARLL</name>
<gene>
    <name evidence="3" type="ORF">YALI1_C23359g</name>
</gene>
<dbReference type="EMBL" id="CP017555">
    <property type="protein sequence ID" value="AOW02963.1"/>
    <property type="molecule type" value="Genomic_DNA"/>
</dbReference>
<dbReference type="InterPro" id="IPR035899">
    <property type="entry name" value="DBL_dom_sf"/>
</dbReference>
<dbReference type="RefSeq" id="XP_501899.3">
    <property type="nucleotide sequence ID" value="XM_501899.4"/>
</dbReference>
<dbReference type="SMART" id="SM00325">
    <property type="entry name" value="RhoGEF"/>
    <property type="match status" value="1"/>
</dbReference>
<accession>A0A1D8NBG3</accession>
<feature type="region of interest" description="Disordered" evidence="1">
    <location>
        <begin position="1659"/>
        <end position="1701"/>
    </location>
</feature>
<feature type="region of interest" description="Disordered" evidence="1">
    <location>
        <begin position="646"/>
        <end position="665"/>
    </location>
</feature>
<feature type="compositionally biased region" description="Low complexity" evidence="1">
    <location>
        <begin position="1686"/>
        <end position="1696"/>
    </location>
</feature>
<feature type="compositionally biased region" description="Low complexity" evidence="1">
    <location>
        <begin position="1263"/>
        <end position="1282"/>
    </location>
</feature>
<feature type="compositionally biased region" description="Low complexity" evidence="1">
    <location>
        <begin position="1531"/>
        <end position="1543"/>
    </location>
</feature>
<feature type="compositionally biased region" description="Basic and acidic residues" evidence="1">
    <location>
        <begin position="1489"/>
        <end position="1526"/>
    </location>
</feature>
<feature type="compositionally biased region" description="Low complexity" evidence="1">
    <location>
        <begin position="997"/>
        <end position="1030"/>
    </location>
</feature>
<feature type="region of interest" description="Disordered" evidence="1">
    <location>
        <begin position="1229"/>
        <end position="1250"/>
    </location>
</feature>
<evidence type="ECO:0000313" key="4">
    <source>
        <dbReference type="Proteomes" id="UP000182444"/>
    </source>
</evidence>
<dbReference type="Proteomes" id="UP000182444">
    <property type="component" value="Chromosome 1C"/>
</dbReference>
<dbReference type="InterPro" id="IPR021895">
    <property type="entry name" value="Bud3_N"/>
</dbReference>
<feature type="compositionally biased region" description="Low complexity" evidence="1">
    <location>
        <begin position="1391"/>
        <end position="1402"/>
    </location>
</feature>
<dbReference type="Pfam" id="PF12015">
    <property type="entry name" value="Bud3_N"/>
    <property type="match status" value="1"/>
</dbReference>
<dbReference type="InterPro" id="IPR000219">
    <property type="entry name" value="DH_dom"/>
</dbReference>
<protein>
    <recommendedName>
        <fullName evidence="2">DH domain-containing protein</fullName>
    </recommendedName>
</protein>
<dbReference type="VEuPathDB" id="FungiDB:YALI1_C23359g"/>
<dbReference type="GeneID" id="2909261"/>
<dbReference type="Pfam" id="PF25351">
    <property type="entry name" value="PH_BUD3_C"/>
    <property type="match status" value="1"/>
</dbReference>
<proteinExistence type="predicted"/>
<dbReference type="eggNOG" id="ENOG502QSNK">
    <property type="taxonomic scope" value="Eukaryota"/>
</dbReference>
<dbReference type="SUPFAM" id="SSF48065">
    <property type="entry name" value="DBL homology domain (DH-domain)"/>
    <property type="match status" value="1"/>
</dbReference>
<feature type="compositionally biased region" description="Polar residues" evidence="1">
    <location>
        <begin position="1407"/>
        <end position="1418"/>
    </location>
</feature>